<sequence>MVDIEKIDKINISYEMRKTEIKNDLNRNDSLSEENTGVLYENNFNKDTLCSIQEAKVKVAVNNQQLQNFLSGLGFYKGAINGDFSSDASKKAISNFQKVYGLNVDGKMTDKTRKKLQEVHNMYSRVSTGKELTALASNSNLGLDYIEKQNLAKIWTFLRVGMGFTKNQAAGICGNFYNESKFSSDNAQEQKGGKYKNDHDSGYTFSADDKVGYGIEQWTVPDVKKILKNTAKEMGVNVSDINAQLATVRKEIEKTRINDWKAVISKTTYNEVSDAFLDNVEKPKQKNYAQRRAYSKKIYDALKNF</sequence>
<proteinExistence type="predicted"/>
<protein>
    <submittedName>
        <fullName evidence="3">Spore cortex-lytic enzyme</fullName>
    </submittedName>
</protein>
<dbReference type="Pfam" id="PF18013">
    <property type="entry name" value="Phage_lysozyme2"/>
    <property type="match status" value="1"/>
</dbReference>
<dbReference type="Proteomes" id="UP000095495">
    <property type="component" value="Unassembled WGS sequence"/>
</dbReference>
<dbReference type="EMBL" id="CYXV01000007">
    <property type="protein sequence ID" value="CUM97120.1"/>
    <property type="molecule type" value="Genomic_DNA"/>
</dbReference>
<organism evidence="3 4">
    <name type="scientific">Roseburia faecis</name>
    <dbReference type="NCBI Taxonomy" id="301302"/>
    <lineage>
        <taxon>Bacteria</taxon>
        <taxon>Bacillati</taxon>
        <taxon>Bacillota</taxon>
        <taxon>Clostridia</taxon>
        <taxon>Lachnospirales</taxon>
        <taxon>Lachnospiraceae</taxon>
        <taxon>Roseburia</taxon>
    </lineage>
</organism>
<dbReference type="AlphaFoldDB" id="A0A173T3U1"/>
<gene>
    <name evidence="3" type="ORF">ERS852420_01870</name>
</gene>
<feature type="domain" description="Phage tail lysozyme" evidence="2">
    <location>
        <begin position="150"/>
        <end position="302"/>
    </location>
</feature>
<dbReference type="RefSeq" id="WP_055262639.1">
    <property type="nucleotide sequence ID" value="NZ_CYXV01000007.1"/>
</dbReference>
<evidence type="ECO:0000259" key="1">
    <source>
        <dbReference type="Pfam" id="PF01471"/>
    </source>
</evidence>
<dbReference type="Gene3D" id="1.10.101.10">
    <property type="entry name" value="PGBD-like superfamily/PGBD"/>
    <property type="match status" value="1"/>
</dbReference>
<dbReference type="InterPro" id="IPR036366">
    <property type="entry name" value="PGBDSf"/>
</dbReference>
<feature type="domain" description="Peptidoglycan binding-like" evidence="1">
    <location>
        <begin position="64"/>
        <end position="116"/>
    </location>
</feature>
<evidence type="ECO:0000259" key="2">
    <source>
        <dbReference type="Pfam" id="PF18013"/>
    </source>
</evidence>
<dbReference type="InterPro" id="IPR041219">
    <property type="entry name" value="Phage_lysozyme2"/>
</dbReference>
<name>A0A173T3U1_9FIRM</name>
<dbReference type="InterPro" id="IPR036365">
    <property type="entry name" value="PGBD-like_sf"/>
</dbReference>
<dbReference type="InterPro" id="IPR002477">
    <property type="entry name" value="Peptidoglycan-bd-like"/>
</dbReference>
<accession>A0A173T3U1</accession>
<dbReference type="Pfam" id="PF01471">
    <property type="entry name" value="PG_binding_1"/>
    <property type="match status" value="1"/>
</dbReference>
<reference evidence="3 4" key="1">
    <citation type="submission" date="2015-09" db="EMBL/GenBank/DDBJ databases">
        <authorList>
            <consortium name="Pathogen Informatics"/>
        </authorList>
    </citation>
    <scope>NUCLEOTIDE SEQUENCE [LARGE SCALE GENOMIC DNA]</scope>
    <source>
        <strain evidence="3 4">2789STDY5608863</strain>
    </source>
</reference>
<dbReference type="Gene3D" id="1.10.530.10">
    <property type="match status" value="1"/>
</dbReference>
<evidence type="ECO:0000313" key="4">
    <source>
        <dbReference type="Proteomes" id="UP000095495"/>
    </source>
</evidence>
<dbReference type="SUPFAM" id="SSF47090">
    <property type="entry name" value="PGBD-like"/>
    <property type="match status" value="1"/>
</dbReference>
<evidence type="ECO:0000313" key="3">
    <source>
        <dbReference type="EMBL" id="CUM97120.1"/>
    </source>
</evidence>